<dbReference type="Pfam" id="PF18135">
    <property type="entry name" value="Type_ISP_C"/>
    <property type="match status" value="1"/>
</dbReference>
<dbReference type="GO" id="GO:0004386">
    <property type="term" value="F:helicase activity"/>
    <property type="evidence" value="ECO:0007669"/>
    <property type="project" value="UniProtKB-KW"/>
</dbReference>
<comment type="caution">
    <text evidence="2">The sequence shown here is derived from an EMBL/GenBank/DDBJ whole genome shotgun (WGS) entry which is preliminary data.</text>
</comment>
<gene>
    <name evidence="2" type="ORF">ABID39_000993</name>
</gene>
<proteinExistence type="predicted"/>
<evidence type="ECO:0000313" key="3">
    <source>
        <dbReference type="Proteomes" id="UP001549112"/>
    </source>
</evidence>
<sequence>MTASIAVAAICFNASKLTGDIRPSSVFVPLIQSCYSKAWMRSTFSCTFSAVFCVLSAVFCTHAERKSLTNIINDFINTNSKKISWSRALKKELIKGKFFEFENACLAQGLYRPFIRQWLYYSRTFNEMISQMPRIFPIGQVIENRVIQVASVGTRSRFSIFMTNNVPDFNMIDGGNQCFPRYLYENDNQSHLFANATEKSKSASLKRHDAITDEGLAHFKAAYPNETITKDDLFYYVYGILYSEDYRTRYAHNLCKELPRIPCVKSADDFWKFVQQGVNWVICT</sequence>
<keyword evidence="2" id="KW-0067">ATP-binding</keyword>
<dbReference type="EMBL" id="JBEPLT010000008">
    <property type="protein sequence ID" value="MET3560301.1"/>
    <property type="molecule type" value="Genomic_DNA"/>
</dbReference>
<keyword evidence="2" id="KW-0347">Helicase</keyword>
<dbReference type="Proteomes" id="UP001549112">
    <property type="component" value="Unassembled WGS sequence"/>
</dbReference>
<accession>A0ABV2FP71</accession>
<organism evidence="2 3">
    <name type="scientific">Bartonella japonica</name>
    <dbReference type="NCBI Taxonomy" id="357761"/>
    <lineage>
        <taxon>Bacteria</taxon>
        <taxon>Pseudomonadati</taxon>
        <taxon>Pseudomonadota</taxon>
        <taxon>Alphaproteobacteria</taxon>
        <taxon>Hyphomicrobiales</taxon>
        <taxon>Bartonellaceae</taxon>
        <taxon>Bartonella</taxon>
    </lineage>
</organism>
<evidence type="ECO:0000259" key="1">
    <source>
        <dbReference type="Pfam" id="PF18135"/>
    </source>
</evidence>
<feature type="domain" description="Type ISP restriction-modification enzyme LLaBIII C-terminal specificity" evidence="1">
    <location>
        <begin position="63"/>
        <end position="277"/>
    </location>
</feature>
<keyword evidence="2" id="KW-0378">Hydrolase</keyword>
<name>A0ABV2FP71_9HYPH</name>
<reference evidence="2 3" key="1">
    <citation type="submission" date="2024-06" db="EMBL/GenBank/DDBJ databases">
        <title>Genomic Encyclopedia of Type Strains, Phase IV (KMG-IV): sequencing the most valuable type-strain genomes for metagenomic binning, comparative biology and taxonomic classification.</title>
        <authorList>
            <person name="Goeker M."/>
        </authorList>
    </citation>
    <scope>NUCLEOTIDE SEQUENCE [LARGE SCALE GENOMIC DNA]</scope>
    <source>
        <strain evidence="2 3">DSM 23650</strain>
    </source>
</reference>
<keyword evidence="3" id="KW-1185">Reference proteome</keyword>
<evidence type="ECO:0000313" key="2">
    <source>
        <dbReference type="EMBL" id="MET3560301.1"/>
    </source>
</evidence>
<protein>
    <submittedName>
        <fullName evidence="2">Helicase</fullName>
    </submittedName>
</protein>
<dbReference type="InterPro" id="IPR041635">
    <property type="entry name" value="Type_ISP_LLaBIII_C"/>
</dbReference>
<keyword evidence="2" id="KW-0547">Nucleotide-binding</keyword>